<dbReference type="RefSeq" id="WP_105929761.1">
    <property type="nucleotide sequence ID" value="NZ_PVNO01000003.1"/>
</dbReference>
<keyword evidence="3" id="KW-0063">Aspartyl esterase</keyword>
<dbReference type="EMBL" id="PVNO01000003">
    <property type="protein sequence ID" value="PRO70494.1"/>
    <property type="molecule type" value="Genomic_DNA"/>
</dbReference>
<dbReference type="PANTHER" id="PTHR31321">
    <property type="entry name" value="ACYL-COA THIOESTER HYDROLASE YBHC-RELATED"/>
    <property type="match status" value="1"/>
</dbReference>
<protein>
    <submittedName>
        <fullName evidence="6">Pectin esterase</fullName>
    </submittedName>
</protein>
<evidence type="ECO:0000259" key="5">
    <source>
        <dbReference type="Pfam" id="PF01095"/>
    </source>
</evidence>
<feature type="chain" id="PRO_5045383150" evidence="4">
    <location>
        <begin position="28"/>
        <end position="402"/>
    </location>
</feature>
<dbReference type="Proteomes" id="UP000239539">
    <property type="component" value="Unassembled WGS sequence"/>
</dbReference>
<organism evidence="6 7">
    <name type="scientific">Alteromonas gracilis</name>
    <dbReference type="NCBI Taxonomy" id="1479524"/>
    <lineage>
        <taxon>Bacteria</taxon>
        <taxon>Pseudomonadati</taxon>
        <taxon>Pseudomonadota</taxon>
        <taxon>Gammaproteobacteria</taxon>
        <taxon>Alteromonadales</taxon>
        <taxon>Alteromonadaceae</taxon>
        <taxon>Alteromonas/Salinimonas group</taxon>
        <taxon>Alteromonas</taxon>
    </lineage>
</organism>
<dbReference type="Pfam" id="PF01095">
    <property type="entry name" value="Pectinesterase"/>
    <property type="match status" value="1"/>
</dbReference>
<sequence>MEITKTRYSVNIAFAILASMLLNGLCAAMPATTDVVVTKSRASDSANASVNTSLPRFHSVSQAVAYIESHESQKDKVWTVFVNEGIYRERVVINTDNVHLVGQSQETTTIVFDRYAGQKVAENSSEKWGTRRTATVEILGDNITLENITIINDFDYPGNEVKAKDDPTRLSGTQAVALKTGVNSDRTYLKNVALWGYQDTLYLKGDRALIEGGTIAGHIDFIFGEGTAFFESVSIVSRKRYSGGDSEGLTGYITAPSTHLQRPYGLTFNNCRLERENGVPDESVALGRPWHPTTTFSDGRYANPFAVGKATFINTYMDTHIIPTRWTTMGGTTPKGDKRPFSPHTEARFSEYKSYGKGGKNIANSTDVLSHILSDVLATFYTKESVLRGWQPSEMSHIEEMK</sequence>
<comment type="caution">
    <text evidence="6">The sequence shown here is derived from an EMBL/GenBank/DDBJ whole genome shotgun (WGS) entry which is preliminary data.</text>
</comment>
<evidence type="ECO:0000256" key="4">
    <source>
        <dbReference type="SAM" id="SignalP"/>
    </source>
</evidence>
<dbReference type="SUPFAM" id="SSF51126">
    <property type="entry name" value="Pectin lyase-like"/>
    <property type="match status" value="1"/>
</dbReference>
<comment type="similarity">
    <text evidence="1">Belongs to the pectinesterase family.</text>
</comment>
<proteinExistence type="inferred from homology"/>
<evidence type="ECO:0000313" key="7">
    <source>
        <dbReference type="Proteomes" id="UP000239539"/>
    </source>
</evidence>
<dbReference type="InterPro" id="IPR012334">
    <property type="entry name" value="Pectin_lyas_fold"/>
</dbReference>
<feature type="domain" description="Pectinesterase catalytic" evidence="5">
    <location>
        <begin position="56"/>
        <end position="292"/>
    </location>
</feature>
<keyword evidence="4" id="KW-0732">Signal</keyword>
<accession>A0ABX5CSD9</accession>
<dbReference type="InterPro" id="IPR011050">
    <property type="entry name" value="Pectin_lyase_fold/virulence"/>
</dbReference>
<keyword evidence="2" id="KW-0378">Hydrolase</keyword>
<dbReference type="PANTHER" id="PTHR31321:SF57">
    <property type="entry name" value="PECTINESTERASE 53-RELATED"/>
    <property type="match status" value="1"/>
</dbReference>
<dbReference type="Gene3D" id="2.160.20.10">
    <property type="entry name" value="Single-stranded right-handed beta-helix, Pectin lyase-like"/>
    <property type="match status" value="1"/>
</dbReference>
<dbReference type="InterPro" id="IPR000070">
    <property type="entry name" value="Pectinesterase_cat"/>
</dbReference>
<feature type="signal peptide" evidence="4">
    <location>
        <begin position="1"/>
        <end position="27"/>
    </location>
</feature>
<evidence type="ECO:0000256" key="3">
    <source>
        <dbReference type="ARBA" id="ARBA00023085"/>
    </source>
</evidence>
<keyword evidence="7" id="KW-1185">Reference proteome</keyword>
<gene>
    <name evidence="6" type="ORF">C6Y39_02525</name>
</gene>
<name>A0ABX5CSD9_9ALTE</name>
<evidence type="ECO:0000256" key="1">
    <source>
        <dbReference type="ARBA" id="ARBA00008891"/>
    </source>
</evidence>
<evidence type="ECO:0000256" key="2">
    <source>
        <dbReference type="ARBA" id="ARBA00022801"/>
    </source>
</evidence>
<reference evidence="7" key="1">
    <citation type="journal article" date="2020" name="Int. J. Syst. Evol. Microbiol.">
        <title>Alteromonas alba sp. nov., a marine bacterium isolated from the seawater of the West Pacific Ocean.</title>
        <authorList>
            <person name="Sun C."/>
            <person name="Wu Y.-H."/>
            <person name="Xamxidin M."/>
            <person name="Cheng H."/>
            <person name="Xu X.-W."/>
        </authorList>
    </citation>
    <scope>NUCLEOTIDE SEQUENCE [LARGE SCALE GENOMIC DNA]</scope>
    <source>
        <strain evidence="7">9a2</strain>
    </source>
</reference>
<evidence type="ECO:0000313" key="6">
    <source>
        <dbReference type="EMBL" id="PRO70494.1"/>
    </source>
</evidence>